<comment type="caution">
    <text evidence="1">The sequence shown here is derived from an EMBL/GenBank/DDBJ whole genome shotgun (WGS) entry which is preliminary data.</text>
</comment>
<dbReference type="RefSeq" id="WP_382225404.1">
    <property type="nucleotide sequence ID" value="NZ_JBHTCA010000014.1"/>
</dbReference>
<protein>
    <submittedName>
        <fullName evidence="1">Uncharacterized protein</fullName>
    </submittedName>
</protein>
<dbReference type="Proteomes" id="UP001596501">
    <property type="component" value="Unassembled WGS sequence"/>
</dbReference>
<name>A0ABW2QMW7_9BURK</name>
<evidence type="ECO:0000313" key="1">
    <source>
        <dbReference type="EMBL" id="MFC7410397.1"/>
    </source>
</evidence>
<proteinExistence type="predicted"/>
<sequence>MSQFEDDREDDIKRMSNVEFVAEMMNFSRYGVLAQIFIIDAIRKHADRVAAMKPNQINHPLISEQSWIGVAKDIQSQMVRKYGEDAAPSGDAQVDGEAR</sequence>
<accession>A0ABW2QMW7</accession>
<dbReference type="EMBL" id="JBHTCA010000014">
    <property type="protein sequence ID" value="MFC7410397.1"/>
    <property type="molecule type" value="Genomic_DNA"/>
</dbReference>
<gene>
    <name evidence="1" type="ORF">ACFQPB_16145</name>
</gene>
<reference evidence="2" key="1">
    <citation type="journal article" date="2019" name="Int. J. Syst. Evol. Microbiol.">
        <title>The Global Catalogue of Microorganisms (GCM) 10K type strain sequencing project: providing services to taxonomists for standard genome sequencing and annotation.</title>
        <authorList>
            <consortium name="The Broad Institute Genomics Platform"/>
            <consortium name="The Broad Institute Genome Sequencing Center for Infectious Disease"/>
            <person name="Wu L."/>
            <person name="Ma J."/>
        </authorList>
    </citation>
    <scope>NUCLEOTIDE SEQUENCE [LARGE SCALE GENOMIC DNA]</scope>
    <source>
        <strain evidence="2">CGMCC 1.12371</strain>
    </source>
</reference>
<organism evidence="1 2">
    <name type="scientific">Hydrogenophaga atypica</name>
    <dbReference type="NCBI Taxonomy" id="249409"/>
    <lineage>
        <taxon>Bacteria</taxon>
        <taxon>Pseudomonadati</taxon>
        <taxon>Pseudomonadota</taxon>
        <taxon>Betaproteobacteria</taxon>
        <taxon>Burkholderiales</taxon>
        <taxon>Comamonadaceae</taxon>
        <taxon>Hydrogenophaga</taxon>
    </lineage>
</organism>
<evidence type="ECO:0000313" key="2">
    <source>
        <dbReference type="Proteomes" id="UP001596501"/>
    </source>
</evidence>
<keyword evidence="2" id="KW-1185">Reference proteome</keyword>